<dbReference type="AlphaFoldDB" id="A0A8X6RHJ7"/>
<accession>A0A8X6RHJ7</accession>
<dbReference type="EMBL" id="BMAU01021183">
    <property type="protein sequence ID" value="GFX95138.1"/>
    <property type="molecule type" value="Genomic_DNA"/>
</dbReference>
<evidence type="ECO:0000313" key="2">
    <source>
        <dbReference type="Proteomes" id="UP000887159"/>
    </source>
</evidence>
<organism evidence="1 2">
    <name type="scientific">Trichonephila clavipes</name>
    <name type="common">Golden silk orbweaver</name>
    <name type="synonym">Nephila clavipes</name>
    <dbReference type="NCBI Taxonomy" id="2585209"/>
    <lineage>
        <taxon>Eukaryota</taxon>
        <taxon>Metazoa</taxon>
        <taxon>Ecdysozoa</taxon>
        <taxon>Arthropoda</taxon>
        <taxon>Chelicerata</taxon>
        <taxon>Arachnida</taxon>
        <taxon>Araneae</taxon>
        <taxon>Araneomorphae</taxon>
        <taxon>Entelegynae</taxon>
        <taxon>Araneoidea</taxon>
        <taxon>Nephilidae</taxon>
        <taxon>Trichonephila</taxon>
    </lineage>
</organism>
<name>A0A8X6RHJ7_TRICX</name>
<sequence length="319" mass="36282">MAAMENDVFFDALQKHCKIIESALMSKCNMNNQVREDARQALGSHCKPKRSYANVVASSGVTENKGKSSDYCVVVDSDNCSSEDVKKIIKAKINPAESKLGVCDLKNIRGNKLLVKCVSENDRDRLLTEIQEKSPELKASVPKRRNPAIIVKNVPNEVKNEDLLKVITEQNPEIAVDDEIIRQCRVRFTLKTFQHTRHVVIETHPTVRKSILRQTRLKIIWSACDVDDFLIINRCFNCLGYNHRADECNNALACFHCSGEHKGQDCPNRDAAACTNCIRFNHKTKNIHKKVNVNHKPFSECCSCHIFMKKNTHSRINYD</sequence>
<dbReference type="Proteomes" id="UP000887159">
    <property type="component" value="Unassembled WGS sequence"/>
</dbReference>
<protein>
    <recommendedName>
        <fullName evidence="3">Gag-like protein</fullName>
    </recommendedName>
</protein>
<keyword evidence="2" id="KW-1185">Reference proteome</keyword>
<gene>
    <name evidence="1" type="primary">C0J52_18076</name>
    <name evidence="1" type="ORF">TNCV_3605971</name>
</gene>
<evidence type="ECO:0008006" key="3">
    <source>
        <dbReference type="Google" id="ProtNLM"/>
    </source>
</evidence>
<proteinExistence type="predicted"/>
<reference evidence="1" key="1">
    <citation type="submission" date="2020-08" db="EMBL/GenBank/DDBJ databases">
        <title>Multicomponent nature underlies the extraordinary mechanical properties of spider dragline silk.</title>
        <authorList>
            <person name="Kono N."/>
            <person name="Nakamura H."/>
            <person name="Mori M."/>
            <person name="Yoshida Y."/>
            <person name="Ohtoshi R."/>
            <person name="Malay A.D."/>
            <person name="Moran D.A.P."/>
            <person name="Tomita M."/>
            <person name="Numata K."/>
            <person name="Arakawa K."/>
        </authorList>
    </citation>
    <scope>NUCLEOTIDE SEQUENCE</scope>
</reference>
<comment type="caution">
    <text evidence="1">The sequence shown here is derived from an EMBL/GenBank/DDBJ whole genome shotgun (WGS) entry which is preliminary data.</text>
</comment>
<evidence type="ECO:0000313" key="1">
    <source>
        <dbReference type="EMBL" id="GFX95138.1"/>
    </source>
</evidence>